<dbReference type="VEuPathDB" id="FungiDB:F9C07_12790"/>
<dbReference type="OMA" id="TPLQYIY"/>
<evidence type="ECO:0000259" key="4">
    <source>
        <dbReference type="Pfam" id="PF23658"/>
    </source>
</evidence>
<name>A0A7U2MZQ6_ASPFN</name>
<feature type="chain" id="PRO_5031225888" description="Tail specific protease domain-containing protein" evidence="2">
    <location>
        <begin position="19"/>
        <end position="761"/>
    </location>
</feature>
<dbReference type="EMBL" id="CP044616">
    <property type="protein sequence ID" value="QRD92828.1"/>
    <property type="molecule type" value="Genomic_DNA"/>
</dbReference>
<evidence type="ECO:0000313" key="5">
    <source>
        <dbReference type="EMBL" id="QRD92828.1"/>
    </source>
</evidence>
<evidence type="ECO:0008006" key="7">
    <source>
        <dbReference type="Google" id="ProtNLM"/>
    </source>
</evidence>
<feature type="region of interest" description="Disordered" evidence="1">
    <location>
        <begin position="703"/>
        <end position="741"/>
    </location>
</feature>
<dbReference type="SUPFAM" id="SSF52096">
    <property type="entry name" value="ClpP/crotonase"/>
    <property type="match status" value="1"/>
</dbReference>
<reference evidence="6" key="1">
    <citation type="journal article" date="2021" name="G3 (Bethesda)">
        <title>Chromosome assembled and annotated genome sequence of Aspergillus flavus NRRL 3357.</title>
        <authorList>
            <person name="Skerker J.M."/>
            <person name="Pianalto K.M."/>
            <person name="Mondo S.J."/>
            <person name="Yang K."/>
            <person name="Arkin A.P."/>
            <person name="Keller N.P."/>
            <person name="Grigoriev I.V."/>
            <person name="Louise Glass N.L."/>
        </authorList>
    </citation>
    <scope>NUCLEOTIDE SEQUENCE [LARGE SCALE GENOMIC DNA]</scope>
    <source>
        <strain evidence="6">ATCC 200026 / FGSC A1120 / IAM 13836 / NRRL 3357 / JCM 12722 / SRRC 167</strain>
    </source>
</reference>
<keyword evidence="6" id="KW-1185">Reference proteome</keyword>
<organism evidence="5 6">
    <name type="scientific">Aspergillus flavus (strain ATCC 200026 / FGSC A1120 / IAM 13836 / NRRL 3357 / JCM 12722 / SRRC 167)</name>
    <dbReference type="NCBI Taxonomy" id="332952"/>
    <lineage>
        <taxon>Eukaryota</taxon>
        <taxon>Fungi</taxon>
        <taxon>Dikarya</taxon>
        <taxon>Ascomycota</taxon>
        <taxon>Pezizomycotina</taxon>
        <taxon>Eurotiomycetes</taxon>
        <taxon>Eurotiomycetidae</taxon>
        <taxon>Eurotiales</taxon>
        <taxon>Aspergillaceae</taxon>
        <taxon>Aspergillus</taxon>
        <taxon>Aspergillus subgen. Circumdati</taxon>
    </lineage>
</organism>
<evidence type="ECO:0000313" key="6">
    <source>
        <dbReference type="Proteomes" id="UP000596276"/>
    </source>
</evidence>
<accession>A0A7U2MZQ6</accession>
<feature type="signal peptide" evidence="2">
    <location>
        <begin position="1"/>
        <end position="18"/>
    </location>
</feature>
<dbReference type="GO" id="GO:0008236">
    <property type="term" value="F:serine-type peptidase activity"/>
    <property type="evidence" value="ECO:0007669"/>
    <property type="project" value="InterPro"/>
</dbReference>
<feature type="domain" description="Tail specific protease" evidence="3">
    <location>
        <begin position="341"/>
        <end position="423"/>
    </location>
</feature>
<dbReference type="InterPro" id="IPR029045">
    <property type="entry name" value="ClpP/crotonase-like_dom_sf"/>
</dbReference>
<dbReference type="Pfam" id="PF23658">
    <property type="entry name" value="PDZ_CPAF_rel"/>
    <property type="match status" value="1"/>
</dbReference>
<sequence>MRLFGITLVSAALAAAQSSPSTSSSASPSNTSEPCALASQLADENQVIPAQTAYECLKSVPVAVEQDKTLIDQLKVLWEWHSETGYLKNTPESWELGSVDLLGELDKIKENLSSYDSEYDVQLAINKLTLKTGNFHFNYVPDILQVFFFGRLIPVTTVSEDGTSVPETYAVADLVQKDSDDSIEISPIAKINGEDTQTYLNKIAAQEQYIDPDARYNSLMWRGNAAASVGSFVNIGLGIYEGATTNITFKNETTRVIKNYAEVRQNLTAVTSGKSFFEELCTGSFAGIEAMTTSMKKTPYKGAPHHWKRQSIPSDGYPKPVVEHSGGMVAGYFMNGSDFEDVAVLKIVTFDTSSDERGDAAVEFQDVVKQFLGNCTDAGKKKLVIDLRENGGGDTDLLLDTFMQLFPGEVPFSAQRYRAQEQYKLIGEAINSVYEDQSVQSLIKKATGESFADVGLVRYWAYWNFVDVNGDNFKSWDEFYGPHKYNGDEFTTIMRYNEAIEQRALPAYMTQMSNSNPVSIRDQTGFKFLNPPAGDPPFAAENIVMLSDGLCGSSCASFHEELKNIAGVKAIAVGGRPQEGAMQTIGGSKGGEVIPLYTIPISLQTMMNLTAPLGIDTLDDNSLTNLANPDVLLTRAGDSSSRIQVQDQIRKGDESGTPLQYIYEDADCRIFYTTKMLLEPESAWEAAWSAYTDDSKCVKDSAKKSSSISGGYKPFGPGDLNGKQSENSTSSSSDKDKENAAPAWRPSLAICAAATVISFLL</sequence>
<keyword evidence="2" id="KW-0732">Signal</keyword>
<evidence type="ECO:0000256" key="2">
    <source>
        <dbReference type="SAM" id="SignalP"/>
    </source>
</evidence>
<dbReference type="GO" id="GO:0006508">
    <property type="term" value="P:proteolysis"/>
    <property type="evidence" value="ECO:0007669"/>
    <property type="project" value="InterPro"/>
</dbReference>
<dbReference type="InterPro" id="IPR056186">
    <property type="entry name" value="PDZ_CPAF-rel"/>
</dbReference>
<feature type="domain" description="CPAF-like PDZ" evidence="4">
    <location>
        <begin position="149"/>
        <end position="267"/>
    </location>
</feature>
<dbReference type="VEuPathDB" id="FungiDB:AFLA_014228"/>
<dbReference type="PANTHER" id="PTHR37049">
    <property type="entry name" value="PEPTIDASE S41 FAMILY PROTEIN"/>
    <property type="match status" value="1"/>
</dbReference>
<evidence type="ECO:0000259" key="3">
    <source>
        <dbReference type="Pfam" id="PF03572"/>
    </source>
</evidence>
<dbReference type="Pfam" id="PF03572">
    <property type="entry name" value="Peptidase_S41"/>
    <property type="match status" value="1"/>
</dbReference>
<dbReference type="InterPro" id="IPR052766">
    <property type="entry name" value="S41A_metabolite_peptidase"/>
</dbReference>
<gene>
    <name evidence="5" type="ORF">F9C07_12790</name>
</gene>
<dbReference type="PANTHER" id="PTHR37049:SF4">
    <property type="entry name" value="RHODANESE DOMAIN-CONTAINING PROTEIN"/>
    <property type="match status" value="1"/>
</dbReference>
<dbReference type="InterPro" id="IPR005151">
    <property type="entry name" value="Tail-specific_protease"/>
</dbReference>
<protein>
    <recommendedName>
        <fullName evidence="7">Tail specific protease domain-containing protein</fullName>
    </recommendedName>
</protein>
<dbReference type="Gene3D" id="3.90.226.10">
    <property type="entry name" value="2-enoyl-CoA Hydratase, Chain A, domain 1"/>
    <property type="match status" value="1"/>
</dbReference>
<dbReference type="Proteomes" id="UP000596276">
    <property type="component" value="Chromosome 8"/>
</dbReference>
<dbReference type="AlphaFoldDB" id="A0A7U2MZQ6"/>
<proteinExistence type="predicted"/>
<evidence type="ECO:0000256" key="1">
    <source>
        <dbReference type="SAM" id="MobiDB-lite"/>
    </source>
</evidence>